<dbReference type="SMART" id="SM00247">
    <property type="entry name" value="XTALbg"/>
    <property type="match status" value="2"/>
</dbReference>
<reference evidence="9" key="2">
    <citation type="submission" date="2025-09" db="UniProtKB">
        <authorList>
            <consortium name="Ensembl"/>
        </authorList>
    </citation>
    <scope>IDENTIFICATION</scope>
</reference>
<feature type="domain" description="Beta/gamma crystallin 'Greek key'" evidence="8">
    <location>
        <begin position="27"/>
        <end position="66"/>
    </location>
</feature>
<comment type="function">
    <text evidence="1">Crystallins are the dominant structural components of the vertebrate eye lens.</text>
</comment>
<sequence>MGCTTHPPGPGPAALCCQSPLTPPVLPQMVVWDEEQFQGRRQEFTADCYDIEACGFPAIRSFKVESGAWAGYEHAAFQGQQFVLERGEYPHWEAWSGSNAYHVERMGSFRPIACSHRDSKMTIYESENFLGWKGELSDDYPSLPAMGWSSSTVGSFRVHSGAWVCCQFPGYRGSQYIVECDRHTGEYKRCLEWGSHAQTSQVQSIRRVQQ</sequence>
<comment type="subunit">
    <text evidence="6">Homo/heterodimer, or complexes of higher-order. The structure of beta-crystallin oligomers seems to be stabilized through interactions between the N-terminal arms.</text>
</comment>
<dbReference type="Gene3D" id="2.60.20.10">
    <property type="entry name" value="Crystallins"/>
    <property type="match status" value="2"/>
</dbReference>
<evidence type="ECO:0000256" key="2">
    <source>
        <dbReference type="ARBA" id="ARBA00009646"/>
    </source>
</evidence>
<name>A0A8C8S8T3_9SAUR</name>
<evidence type="ECO:0000256" key="7">
    <source>
        <dbReference type="ARBA" id="ARBA00032269"/>
    </source>
</evidence>
<comment type="similarity">
    <text evidence="2">Belongs to the beta/gamma-crystallin family.</text>
</comment>
<organism evidence="9 10">
    <name type="scientific">Pelusios castaneus</name>
    <name type="common">West African mud turtle</name>
    <dbReference type="NCBI Taxonomy" id="367368"/>
    <lineage>
        <taxon>Eukaryota</taxon>
        <taxon>Metazoa</taxon>
        <taxon>Chordata</taxon>
        <taxon>Craniata</taxon>
        <taxon>Vertebrata</taxon>
        <taxon>Euteleostomi</taxon>
        <taxon>Archelosauria</taxon>
        <taxon>Testudinata</taxon>
        <taxon>Testudines</taxon>
        <taxon>Pleurodira</taxon>
        <taxon>Pelomedusidae</taxon>
        <taxon>Pelusios</taxon>
    </lineage>
</organism>
<protein>
    <recommendedName>
        <fullName evidence="3">Beta-crystallin A4</fullName>
    </recommendedName>
    <alternativeName>
        <fullName evidence="7">Beta-A4 crystallin</fullName>
    </alternativeName>
</protein>
<keyword evidence="4" id="KW-0273">Eye lens protein</keyword>
<dbReference type="InterPro" id="IPR001064">
    <property type="entry name" value="Beta/gamma_crystallin"/>
</dbReference>
<dbReference type="InterPro" id="IPR050252">
    <property type="entry name" value="Beta/Gamma-Crystallin"/>
</dbReference>
<evidence type="ECO:0000313" key="9">
    <source>
        <dbReference type="Ensembl" id="ENSPCEP00000016185.1"/>
    </source>
</evidence>
<dbReference type="AlphaFoldDB" id="A0A8C8S8T3"/>
<dbReference type="GO" id="GO:0002088">
    <property type="term" value="P:lens development in camera-type eye"/>
    <property type="evidence" value="ECO:0007669"/>
    <property type="project" value="TreeGrafter"/>
</dbReference>
<dbReference type="PANTHER" id="PTHR11818">
    <property type="entry name" value="BETA/GAMMA CRYSTALLIN"/>
    <property type="match status" value="1"/>
</dbReference>
<dbReference type="GO" id="GO:0007601">
    <property type="term" value="P:visual perception"/>
    <property type="evidence" value="ECO:0007669"/>
    <property type="project" value="TreeGrafter"/>
</dbReference>
<dbReference type="PANTHER" id="PTHR11818:SF19">
    <property type="entry name" value="BETA-CRYSTALLIN A4"/>
    <property type="match status" value="1"/>
</dbReference>
<dbReference type="FunFam" id="2.60.20.10:FF:000004">
    <property type="entry name" value="Crystallin beta A4"/>
    <property type="match status" value="1"/>
</dbReference>
<feature type="domain" description="Beta/gamma crystallin 'Greek key'" evidence="8">
    <location>
        <begin position="119"/>
        <end position="160"/>
    </location>
</feature>
<dbReference type="Pfam" id="PF00030">
    <property type="entry name" value="Crystall"/>
    <property type="match status" value="2"/>
</dbReference>
<reference evidence="9" key="1">
    <citation type="submission" date="2025-08" db="UniProtKB">
        <authorList>
            <consortium name="Ensembl"/>
        </authorList>
    </citation>
    <scope>IDENTIFICATION</scope>
</reference>
<evidence type="ECO:0000259" key="8">
    <source>
        <dbReference type="PROSITE" id="PS50915"/>
    </source>
</evidence>
<dbReference type="InterPro" id="IPR011024">
    <property type="entry name" value="G_crystallin-like"/>
</dbReference>
<evidence type="ECO:0000256" key="5">
    <source>
        <dbReference type="ARBA" id="ARBA00022737"/>
    </source>
</evidence>
<dbReference type="PRINTS" id="PR01367">
    <property type="entry name" value="BGCRYSTALLIN"/>
</dbReference>
<evidence type="ECO:0000313" key="10">
    <source>
        <dbReference type="Proteomes" id="UP000694393"/>
    </source>
</evidence>
<evidence type="ECO:0000256" key="4">
    <source>
        <dbReference type="ARBA" id="ARBA00022613"/>
    </source>
</evidence>
<dbReference type="SUPFAM" id="SSF49695">
    <property type="entry name" value="gamma-Crystallin-like"/>
    <property type="match status" value="1"/>
</dbReference>
<accession>A0A8C8S8T3</accession>
<dbReference type="Proteomes" id="UP000694393">
    <property type="component" value="Unplaced"/>
</dbReference>
<evidence type="ECO:0000256" key="3">
    <source>
        <dbReference type="ARBA" id="ARBA00019489"/>
    </source>
</evidence>
<keyword evidence="10" id="KW-1185">Reference proteome</keyword>
<feature type="domain" description="Beta/gamma crystallin 'Greek key'" evidence="8">
    <location>
        <begin position="67"/>
        <end position="113"/>
    </location>
</feature>
<dbReference type="GO" id="GO:0005212">
    <property type="term" value="F:structural constituent of eye lens"/>
    <property type="evidence" value="ECO:0007669"/>
    <property type="project" value="UniProtKB-KW"/>
</dbReference>
<proteinExistence type="inferred from homology"/>
<dbReference type="Ensembl" id="ENSPCET00000016753.1">
    <property type="protein sequence ID" value="ENSPCEP00000016185.1"/>
    <property type="gene ID" value="ENSPCEG00000012609.1"/>
</dbReference>
<evidence type="ECO:0000256" key="6">
    <source>
        <dbReference type="ARBA" id="ARBA00025922"/>
    </source>
</evidence>
<evidence type="ECO:0000256" key="1">
    <source>
        <dbReference type="ARBA" id="ARBA00003689"/>
    </source>
</evidence>
<keyword evidence="5" id="KW-0677">Repeat</keyword>
<dbReference type="PROSITE" id="PS50915">
    <property type="entry name" value="CRYSTALLIN_BETA_GAMMA"/>
    <property type="match status" value="3"/>
</dbReference>
<dbReference type="FunFam" id="2.60.20.10:FF:000002">
    <property type="entry name" value="Crystallin, beta B2"/>
    <property type="match status" value="1"/>
</dbReference>